<evidence type="ECO:0000256" key="1">
    <source>
        <dbReference type="ARBA" id="ARBA00001966"/>
    </source>
</evidence>
<protein>
    <recommendedName>
        <fullName evidence="7">Radical SAM core domain-containing protein</fullName>
    </recommendedName>
</protein>
<dbReference type="AlphaFoldDB" id="A0A2S6MYR9"/>
<keyword evidence="3" id="KW-0479">Metal-binding</keyword>
<dbReference type="Pfam" id="PF04055">
    <property type="entry name" value="Radical_SAM"/>
    <property type="match status" value="1"/>
</dbReference>
<evidence type="ECO:0000259" key="7">
    <source>
        <dbReference type="Pfam" id="PF04055"/>
    </source>
</evidence>
<dbReference type="OrthoDB" id="9792276at2"/>
<dbReference type="InterPro" id="IPR058240">
    <property type="entry name" value="rSAM_sf"/>
</dbReference>
<dbReference type="GO" id="GO:0003824">
    <property type="term" value="F:catalytic activity"/>
    <property type="evidence" value="ECO:0007669"/>
    <property type="project" value="InterPro"/>
</dbReference>
<feature type="domain" description="Radical SAM core" evidence="7">
    <location>
        <begin position="145"/>
        <end position="246"/>
    </location>
</feature>
<comment type="cofactor">
    <cofactor evidence="1">
        <name>[4Fe-4S] cluster</name>
        <dbReference type="ChEBI" id="CHEBI:49883"/>
    </cofactor>
</comment>
<evidence type="ECO:0000313" key="8">
    <source>
        <dbReference type="EMBL" id="PPQ27500.1"/>
    </source>
</evidence>
<sequence>MAEAGPPPKSPNEIDSIGEEFMRSGYWKRILKQNLPLVSRLYRERDGARFKLNTTKDELATTIDELNVTKNELTATSNNLHTAHNDLINAKNELAGAQVEITTIKNELNTTRAHIDQRMQSEAVQMRRLTKLTPRNIGRFQTHIVDHCNLNCAGCAHFSNLHSEKFLSVEEYRRDYERLSHLFRGEAELIEILGGEPLLHKEINSFMEIARACFPNAPVHILTNGLLLSKMDDAFWESMKKFKISLRMSRYPIKVDYDKFARICRDKGIAVLLSDENVQWISQNIDLHVAPNGHSPERNLNNFINCYGANLDFTLRNGRIYTCPQAAYAYTLKDYFNAPISISDRNSINIHDNISADEIMAFLARPIPFCHYCRVEERHPIPWKVSKREIEEWA</sequence>
<evidence type="ECO:0000256" key="4">
    <source>
        <dbReference type="ARBA" id="ARBA00023004"/>
    </source>
</evidence>
<dbReference type="SUPFAM" id="SSF102114">
    <property type="entry name" value="Radical SAM enzymes"/>
    <property type="match status" value="1"/>
</dbReference>
<dbReference type="InterPro" id="IPR007197">
    <property type="entry name" value="rSAM"/>
</dbReference>
<dbReference type="InterPro" id="IPR050377">
    <property type="entry name" value="Radical_SAM_PqqE_MftC-like"/>
</dbReference>
<dbReference type="PANTHER" id="PTHR11228:SF7">
    <property type="entry name" value="PQQA PEPTIDE CYCLASE"/>
    <property type="match status" value="1"/>
</dbReference>
<evidence type="ECO:0000256" key="5">
    <source>
        <dbReference type="ARBA" id="ARBA00023014"/>
    </source>
</evidence>
<dbReference type="Proteomes" id="UP000239089">
    <property type="component" value="Unassembled WGS sequence"/>
</dbReference>
<dbReference type="RefSeq" id="WP_104509586.1">
    <property type="nucleotide sequence ID" value="NZ_JACIGC010000001.1"/>
</dbReference>
<reference evidence="8 9" key="1">
    <citation type="journal article" date="2018" name="Arch. Microbiol.">
        <title>New insights into the metabolic potential of the phototrophic purple bacterium Rhodopila globiformis DSM 161(T) from its draft genome sequence and evidence for a vanadium-dependent nitrogenase.</title>
        <authorList>
            <person name="Imhoff J.F."/>
            <person name="Rahn T."/>
            <person name="Kunzel S."/>
            <person name="Neulinger S.C."/>
        </authorList>
    </citation>
    <scope>NUCLEOTIDE SEQUENCE [LARGE SCALE GENOMIC DNA]</scope>
    <source>
        <strain evidence="8 9">DSM 16996</strain>
    </source>
</reference>
<dbReference type="CDD" id="cd01335">
    <property type="entry name" value="Radical_SAM"/>
    <property type="match status" value="1"/>
</dbReference>
<keyword evidence="5" id="KW-0411">Iron-sulfur</keyword>
<keyword evidence="2" id="KW-0949">S-adenosyl-L-methionine</keyword>
<organism evidence="8 9">
    <name type="scientific">Rhodoblastus sphagnicola</name>
    <dbReference type="NCBI Taxonomy" id="333368"/>
    <lineage>
        <taxon>Bacteria</taxon>
        <taxon>Pseudomonadati</taxon>
        <taxon>Pseudomonadota</taxon>
        <taxon>Alphaproteobacteria</taxon>
        <taxon>Hyphomicrobiales</taxon>
        <taxon>Rhodoblastaceae</taxon>
        <taxon>Rhodoblastus</taxon>
    </lineage>
</organism>
<evidence type="ECO:0000256" key="3">
    <source>
        <dbReference type="ARBA" id="ARBA00022723"/>
    </source>
</evidence>
<dbReference type="SFLD" id="SFLDS00029">
    <property type="entry name" value="Radical_SAM"/>
    <property type="match status" value="1"/>
</dbReference>
<evidence type="ECO:0000256" key="6">
    <source>
        <dbReference type="SAM" id="Coils"/>
    </source>
</evidence>
<keyword evidence="6" id="KW-0175">Coiled coil</keyword>
<dbReference type="GO" id="GO:0046872">
    <property type="term" value="F:metal ion binding"/>
    <property type="evidence" value="ECO:0007669"/>
    <property type="project" value="UniProtKB-KW"/>
</dbReference>
<keyword evidence="9" id="KW-1185">Reference proteome</keyword>
<dbReference type="Gene3D" id="3.20.20.70">
    <property type="entry name" value="Aldolase class I"/>
    <property type="match status" value="1"/>
</dbReference>
<gene>
    <name evidence="8" type="ORF">CCR94_19935</name>
</gene>
<evidence type="ECO:0000313" key="9">
    <source>
        <dbReference type="Proteomes" id="UP000239089"/>
    </source>
</evidence>
<keyword evidence="4" id="KW-0408">Iron</keyword>
<comment type="caution">
    <text evidence="8">The sequence shown here is derived from an EMBL/GenBank/DDBJ whole genome shotgun (WGS) entry which is preliminary data.</text>
</comment>
<evidence type="ECO:0000256" key="2">
    <source>
        <dbReference type="ARBA" id="ARBA00022691"/>
    </source>
</evidence>
<proteinExistence type="predicted"/>
<dbReference type="PANTHER" id="PTHR11228">
    <property type="entry name" value="RADICAL SAM DOMAIN PROTEIN"/>
    <property type="match status" value="1"/>
</dbReference>
<dbReference type="EMBL" id="NHSJ01000123">
    <property type="protein sequence ID" value="PPQ27500.1"/>
    <property type="molecule type" value="Genomic_DNA"/>
</dbReference>
<name>A0A2S6MYR9_9HYPH</name>
<accession>A0A2S6MYR9</accession>
<feature type="coiled-coil region" evidence="6">
    <location>
        <begin position="52"/>
        <end position="107"/>
    </location>
</feature>
<dbReference type="GO" id="GO:0051536">
    <property type="term" value="F:iron-sulfur cluster binding"/>
    <property type="evidence" value="ECO:0007669"/>
    <property type="project" value="UniProtKB-KW"/>
</dbReference>
<dbReference type="InterPro" id="IPR013785">
    <property type="entry name" value="Aldolase_TIM"/>
</dbReference>